<accession>J3JGS7</accession>
<protein>
    <submittedName>
        <fullName evidence="2">Uncharacterized protein</fullName>
    </submittedName>
</protein>
<dbReference type="EMBL" id="ALJD01000003">
    <property type="protein sequence ID" value="EJN60394.1"/>
    <property type="molecule type" value="Genomic_DNA"/>
</dbReference>
<organism evidence="2 3">
    <name type="scientific">Halogranum salarium B-1</name>
    <dbReference type="NCBI Taxonomy" id="1210908"/>
    <lineage>
        <taxon>Archaea</taxon>
        <taxon>Methanobacteriati</taxon>
        <taxon>Methanobacteriota</taxon>
        <taxon>Stenosarchaea group</taxon>
        <taxon>Halobacteria</taxon>
        <taxon>Halobacteriales</taxon>
        <taxon>Haloferacaceae</taxon>
    </lineage>
</organism>
<feature type="region of interest" description="Disordered" evidence="1">
    <location>
        <begin position="1"/>
        <end position="37"/>
    </location>
</feature>
<evidence type="ECO:0000313" key="3">
    <source>
        <dbReference type="Proteomes" id="UP000007813"/>
    </source>
</evidence>
<comment type="caution">
    <text evidence="2">The sequence shown here is derived from an EMBL/GenBank/DDBJ whole genome shotgun (WGS) entry which is preliminary data.</text>
</comment>
<dbReference type="Proteomes" id="UP000007813">
    <property type="component" value="Unassembled WGS sequence"/>
</dbReference>
<dbReference type="AlphaFoldDB" id="J3JGS7"/>
<proteinExistence type="predicted"/>
<feature type="compositionally biased region" description="Basic and acidic residues" evidence="1">
    <location>
        <begin position="1"/>
        <end position="12"/>
    </location>
</feature>
<sequence>MHAGRESSERSIPHHAACHRNGETPAATTADPVQSDD</sequence>
<reference evidence="2 3" key="1">
    <citation type="journal article" date="2012" name="J. Bacteriol.">
        <title>Draft Genome Sequence of the Extremely Halophilic Archaeon Halogranum salarium B-1T.</title>
        <authorList>
            <person name="Kim K.K."/>
            <person name="Lee K.C."/>
            <person name="Lee J.S."/>
        </authorList>
    </citation>
    <scope>NUCLEOTIDE SEQUENCE [LARGE SCALE GENOMIC DNA]</scope>
    <source>
        <strain evidence="2 3">B-1</strain>
    </source>
</reference>
<name>J3JGS7_9EURY</name>
<evidence type="ECO:0000256" key="1">
    <source>
        <dbReference type="SAM" id="MobiDB-lite"/>
    </source>
</evidence>
<evidence type="ECO:0000313" key="2">
    <source>
        <dbReference type="EMBL" id="EJN60394.1"/>
    </source>
</evidence>
<gene>
    <name evidence="2" type="ORF">HSB1_09970</name>
</gene>